<dbReference type="Proteomes" id="UP000290204">
    <property type="component" value="Unassembled WGS sequence"/>
</dbReference>
<keyword evidence="3" id="KW-1185">Reference proteome</keyword>
<evidence type="ECO:0000256" key="1">
    <source>
        <dbReference type="SAM" id="SignalP"/>
    </source>
</evidence>
<evidence type="ECO:0000313" key="2">
    <source>
        <dbReference type="EMBL" id="RXK60906.1"/>
    </source>
</evidence>
<dbReference type="OrthoDB" id="997414at2"/>
<accession>A0A4Q1CJV5</accession>
<evidence type="ECO:0000313" key="3">
    <source>
        <dbReference type="Proteomes" id="UP000290204"/>
    </source>
</evidence>
<reference evidence="2 3" key="1">
    <citation type="submission" date="2019-01" db="EMBL/GenBank/DDBJ databases">
        <title>Lacibacter sp. strain TTM-7.</title>
        <authorList>
            <person name="Chen W.-M."/>
        </authorList>
    </citation>
    <scope>NUCLEOTIDE SEQUENCE [LARGE SCALE GENOMIC DNA]</scope>
    <source>
        <strain evidence="2 3">TTM-7</strain>
    </source>
</reference>
<gene>
    <name evidence="2" type="ORF">ESA94_10650</name>
</gene>
<evidence type="ECO:0008006" key="4">
    <source>
        <dbReference type="Google" id="ProtNLM"/>
    </source>
</evidence>
<feature type="signal peptide" evidence="1">
    <location>
        <begin position="1"/>
        <end position="19"/>
    </location>
</feature>
<dbReference type="EMBL" id="SDHW01000002">
    <property type="protein sequence ID" value="RXK60906.1"/>
    <property type="molecule type" value="Genomic_DNA"/>
</dbReference>
<organism evidence="2 3">
    <name type="scientific">Lacibacter luteus</name>
    <dbReference type="NCBI Taxonomy" id="2508719"/>
    <lineage>
        <taxon>Bacteria</taxon>
        <taxon>Pseudomonadati</taxon>
        <taxon>Bacteroidota</taxon>
        <taxon>Chitinophagia</taxon>
        <taxon>Chitinophagales</taxon>
        <taxon>Chitinophagaceae</taxon>
        <taxon>Lacibacter</taxon>
    </lineage>
</organism>
<name>A0A4Q1CJV5_9BACT</name>
<keyword evidence="1" id="KW-0732">Signal</keyword>
<comment type="caution">
    <text evidence="2">The sequence shown here is derived from an EMBL/GenBank/DDBJ whole genome shotgun (WGS) entry which is preliminary data.</text>
</comment>
<feature type="chain" id="PRO_5020564141" description="DUF2911 domain-containing protein" evidence="1">
    <location>
        <begin position="20"/>
        <end position="353"/>
    </location>
</feature>
<sequence length="353" mass="40189">MKKITLFITMLATASMLVAQKVDLDRFNFRYLTRTLPTNPLPDGYKTYHFNIASSASVREVYNDDRIKQTLTLNGLKHNEGKGHITINMNLGEVSLKNPELKEREEVIKDKDGKETGRKKYYWIEAVYAWTGEVNVTDYKGTKLYSTTIGVGNTIWKGAESENKGTPGDYYNNNKYAIRSAIATDVVTNSMQRLSFGLNRMYGYGTITDADFLWLLDSKKHPENDAMKKAWASFKEAVSLMNEKDEITPVKEKMIPVIQYLDSLKTRITGTEKADKKLRYAAYYSLAKIYLILDEPDKAIKEAELLIVNDYDTNDGKTLISLANDLKASFEKNKINTRHFPIDISKYSAPEGN</sequence>
<protein>
    <recommendedName>
        <fullName evidence="4">DUF2911 domain-containing protein</fullName>
    </recommendedName>
</protein>
<dbReference type="AlphaFoldDB" id="A0A4Q1CJV5"/>
<proteinExistence type="predicted"/>
<dbReference type="RefSeq" id="WP_129130867.1">
    <property type="nucleotide sequence ID" value="NZ_SDHW01000002.1"/>
</dbReference>